<name>A0ABQ0GXC3_9HYPH</name>
<feature type="transmembrane region" description="Helical" evidence="1">
    <location>
        <begin position="46"/>
        <end position="70"/>
    </location>
</feature>
<dbReference type="InterPro" id="IPR010865">
    <property type="entry name" value="DUF1499"/>
</dbReference>
<comment type="caution">
    <text evidence="2">The sequence shown here is derived from an EMBL/GenBank/DDBJ whole genome shotgun (WGS) entry which is preliminary data.</text>
</comment>
<reference evidence="2 3" key="1">
    <citation type="submission" date="2024-10" db="EMBL/GenBank/DDBJ databases">
        <title>Isolation, draft genome sequencing and identification of Phyllobacterium sp. NSA23, isolated from leaf soil.</title>
        <authorList>
            <person name="Akita H."/>
        </authorList>
    </citation>
    <scope>NUCLEOTIDE SEQUENCE [LARGE SCALE GENOMIC DNA]</scope>
    <source>
        <strain evidence="2 3">NSA23</strain>
    </source>
</reference>
<evidence type="ECO:0000313" key="2">
    <source>
        <dbReference type="EMBL" id="GAB1581321.1"/>
    </source>
</evidence>
<feature type="transmembrane region" description="Helical" evidence="1">
    <location>
        <begin position="82"/>
        <end position="100"/>
    </location>
</feature>
<dbReference type="EMBL" id="BAAFZP010000001">
    <property type="protein sequence ID" value="GAB1581321.1"/>
    <property type="molecule type" value="Genomic_DNA"/>
</dbReference>
<keyword evidence="1" id="KW-0472">Membrane</keyword>
<dbReference type="Proteomes" id="UP001628091">
    <property type="component" value="Unassembled WGS sequence"/>
</dbReference>
<protein>
    <submittedName>
        <fullName evidence="2">DUF1499 domain-containing protein</fullName>
    </submittedName>
</protein>
<keyword evidence="1" id="KW-1133">Transmembrane helix</keyword>
<evidence type="ECO:0000256" key="1">
    <source>
        <dbReference type="SAM" id="Phobius"/>
    </source>
</evidence>
<accession>A0ABQ0GXC3</accession>
<evidence type="ECO:0000313" key="3">
    <source>
        <dbReference type="Proteomes" id="UP001628091"/>
    </source>
</evidence>
<keyword evidence="1" id="KW-0812">Transmembrane</keyword>
<dbReference type="Pfam" id="PF07386">
    <property type="entry name" value="DUF1499"/>
    <property type="match status" value="1"/>
</dbReference>
<organism evidence="2 3">
    <name type="scientific">Phyllobacterium phragmitis</name>
    <dbReference type="NCBI Taxonomy" id="2670329"/>
    <lineage>
        <taxon>Bacteria</taxon>
        <taxon>Pseudomonadati</taxon>
        <taxon>Pseudomonadota</taxon>
        <taxon>Alphaproteobacteria</taxon>
        <taxon>Hyphomicrobiales</taxon>
        <taxon>Phyllobacteriaceae</taxon>
        <taxon>Phyllobacterium</taxon>
    </lineage>
</organism>
<proteinExistence type="predicted"/>
<sequence length="261" mass="28615">MRKLRYERRKSRSAIWSFRLAVFSAVLFLFSALGHRFQAIETPDFLILAALAGALALLALLLAAKGFANLWRNGDKGGTRSLWGSVIALAVLAPFAWAAYEAFVTPPLHDISTDLVTPPQFFRAVQQRKAGMNPINDDVAQRAAMQMAAYPQVTGRRYEGSPDRILEAVMAVIEAQGWTTTGRFGVPGEQVETVVEAVARSFLLGLTSDVAIRLTDEGETTYVDMRSVSRFGNRDLGLNARFISDFMNTLDQQVNGAPAEG</sequence>
<gene>
    <name evidence="2" type="ORF">PPNSA23_12640</name>
</gene>
<dbReference type="RefSeq" id="WP_407864174.1">
    <property type="nucleotide sequence ID" value="NZ_BAAFZP010000001.1"/>
</dbReference>
<keyword evidence="3" id="KW-1185">Reference proteome</keyword>